<sequence length="424" mass="47327">MDSYERQARKAVTLAKRGENATAGRSSTTCHLLTDGAESVTFVVGWRCQKSADEAGPLVPPVTWYLVRLQKPSGEVIGVIEPVAFYQEEDVQDIARKVGLGTLEAFWPIPTGSHSVTYGLSLRNGPIGGHHHRRRMAVLQLRWHGGTCGDVLPLPTPYEVPFKSPQGIPMEAWSFVEGLSASEMRPPLLPREEISLSRQLALIYSRLWIQPSSLLLNLPEKQPIIGEINFQNTGTATRDGDHHRITIGPHGLHNLGGPFSSIRSYLASWLHHCLEALTCRTNKPDSNIRGGDLQTFVQDKLLSVPEEVEDIPLALVPIDMNPSNILLSRQNGDEGIRINGIIDWEMVYSLPVWVYLPVVAQSLFRSRPGVPSKLIDQDGEATRMIRDAFWDNIDTLWKRKIYSLSSIDFLNIYCLGLILAQYVN</sequence>
<keyword evidence="1" id="KW-0812">Transmembrane</keyword>
<dbReference type="PANTHER" id="PTHR21310">
    <property type="entry name" value="AMINOGLYCOSIDE PHOSPHOTRANSFERASE-RELATED-RELATED"/>
    <property type="match status" value="1"/>
</dbReference>
<gene>
    <name evidence="2" type="ORF">PGQ11_013581</name>
</gene>
<dbReference type="EMBL" id="JAPCWZ010000009">
    <property type="protein sequence ID" value="KAK8851102.1"/>
    <property type="molecule type" value="Genomic_DNA"/>
</dbReference>
<dbReference type="PANTHER" id="PTHR21310:SF54">
    <property type="entry name" value="AMINOGLYCOSIDE PHOSPHOTRANSFERASE DOMAIN-CONTAINING PROTEIN"/>
    <property type="match status" value="1"/>
</dbReference>
<dbReference type="InterPro" id="IPR011009">
    <property type="entry name" value="Kinase-like_dom_sf"/>
</dbReference>
<accession>A0ABR2HPT0</accession>
<keyword evidence="1" id="KW-1133">Transmembrane helix</keyword>
<organism evidence="2 3">
    <name type="scientific">Apiospora arundinis</name>
    <dbReference type="NCBI Taxonomy" id="335852"/>
    <lineage>
        <taxon>Eukaryota</taxon>
        <taxon>Fungi</taxon>
        <taxon>Dikarya</taxon>
        <taxon>Ascomycota</taxon>
        <taxon>Pezizomycotina</taxon>
        <taxon>Sordariomycetes</taxon>
        <taxon>Xylariomycetidae</taxon>
        <taxon>Amphisphaeriales</taxon>
        <taxon>Apiosporaceae</taxon>
        <taxon>Apiospora</taxon>
    </lineage>
</organism>
<keyword evidence="3" id="KW-1185">Reference proteome</keyword>
<evidence type="ECO:0008006" key="4">
    <source>
        <dbReference type="Google" id="ProtNLM"/>
    </source>
</evidence>
<proteinExistence type="predicted"/>
<evidence type="ECO:0000313" key="2">
    <source>
        <dbReference type="EMBL" id="KAK8851102.1"/>
    </source>
</evidence>
<comment type="caution">
    <text evidence="2">The sequence shown here is derived from an EMBL/GenBank/DDBJ whole genome shotgun (WGS) entry which is preliminary data.</text>
</comment>
<name>A0ABR2HPT0_9PEZI</name>
<protein>
    <recommendedName>
        <fullName evidence="4">Aminoglycoside phosphotransferase domain-containing protein</fullName>
    </recommendedName>
</protein>
<evidence type="ECO:0000313" key="3">
    <source>
        <dbReference type="Proteomes" id="UP001390339"/>
    </source>
</evidence>
<feature type="transmembrane region" description="Helical" evidence="1">
    <location>
        <begin position="401"/>
        <end position="423"/>
    </location>
</feature>
<dbReference type="SUPFAM" id="SSF56112">
    <property type="entry name" value="Protein kinase-like (PK-like)"/>
    <property type="match status" value="1"/>
</dbReference>
<keyword evidence="1" id="KW-0472">Membrane</keyword>
<dbReference type="Proteomes" id="UP001390339">
    <property type="component" value="Unassembled WGS sequence"/>
</dbReference>
<dbReference type="InterPro" id="IPR051678">
    <property type="entry name" value="AGP_Transferase"/>
</dbReference>
<reference evidence="2 3" key="1">
    <citation type="journal article" date="2024" name="IMA Fungus">
        <title>Apiospora arundinis, a panoply of carbohydrate-active enzymes and secondary metabolites.</title>
        <authorList>
            <person name="Sorensen T."/>
            <person name="Petersen C."/>
            <person name="Muurmann A.T."/>
            <person name="Christiansen J.V."/>
            <person name="Brundto M.L."/>
            <person name="Overgaard C.K."/>
            <person name="Boysen A.T."/>
            <person name="Wollenberg R.D."/>
            <person name="Larsen T.O."/>
            <person name="Sorensen J.L."/>
            <person name="Nielsen K.L."/>
            <person name="Sondergaard T.E."/>
        </authorList>
    </citation>
    <scope>NUCLEOTIDE SEQUENCE [LARGE SCALE GENOMIC DNA]</scope>
    <source>
        <strain evidence="2 3">AAU 773</strain>
    </source>
</reference>
<evidence type="ECO:0000256" key="1">
    <source>
        <dbReference type="SAM" id="Phobius"/>
    </source>
</evidence>